<name>A0A5B6VDB4_9ROSI</name>
<feature type="repeat" description="PPR" evidence="3">
    <location>
        <begin position="96"/>
        <end position="130"/>
    </location>
</feature>
<dbReference type="InterPro" id="IPR050872">
    <property type="entry name" value="PPR_P_subfamily"/>
</dbReference>
<gene>
    <name evidence="4" type="ORF">EPI10_002187</name>
</gene>
<evidence type="ECO:0000313" key="4">
    <source>
        <dbReference type="EMBL" id="KAA3467148.1"/>
    </source>
</evidence>
<dbReference type="InterPro" id="IPR011990">
    <property type="entry name" value="TPR-like_helical_dom_sf"/>
</dbReference>
<dbReference type="EMBL" id="SMMG02000007">
    <property type="protein sequence ID" value="KAA3467148.1"/>
    <property type="molecule type" value="Genomic_DNA"/>
</dbReference>
<proteinExistence type="inferred from homology"/>
<evidence type="ECO:0000256" key="1">
    <source>
        <dbReference type="ARBA" id="ARBA00007626"/>
    </source>
</evidence>
<dbReference type="PROSITE" id="PS51375">
    <property type="entry name" value="PPR"/>
    <property type="match status" value="4"/>
</dbReference>
<dbReference type="OrthoDB" id="185373at2759"/>
<feature type="repeat" description="PPR" evidence="3">
    <location>
        <begin position="172"/>
        <end position="206"/>
    </location>
</feature>
<dbReference type="NCBIfam" id="TIGR00756">
    <property type="entry name" value="PPR"/>
    <property type="match status" value="5"/>
</dbReference>
<comment type="caution">
    <text evidence="4">The sequence shown here is derived from an EMBL/GenBank/DDBJ whole genome shotgun (WGS) entry which is preliminary data.</text>
</comment>
<dbReference type="Pfam" id="PF13041">
    <property type="entry name" value="PPR_2"/>
    <property type="match status" value="2"/>
</dbReference>
<keyword evidence="2" id="KW-0677">Repeat</keyword>
<sequence length="274" mass="30782">MLAAGVIVNKINVNNFARCLCGVGKFEKACNIIHEMMHKGFIADTSTYSKVTAYLYGCAPNVVTYTALIHTYLKARKVSKADELFKMMLSKGCTPNVVTYTTLIDGHCKAGQIEKAYQIYTKMCTNAEIPDVELYFKVVDSNAKCIHIWSFSGWFMQGSQGRKARRRQKVFSKISEHDMIDSLCKASKTDEAYKLMLMMEEKGCYPNVVTYTAMIDGFGKAGKIEKSLELLEQMGSKGVALNFITYIERVRAYPITKWANGLDLAISHFTIVPM</sequence>
<dbReference type="Gene3D" id="1.25.40.10">
    <property type="entry name" value="Tetratricopeptide repeat domain"/>
    <property type="match status" value="2"/>
</dbReference>
<comment type="similarity">
    <text evidence="1">Belongs to the PPR family. P subfamily.</text>
</comment>
<reference evidence="5" key="1">
    <citation type="journal article" date="2019" name="Plant Biotechnol. J.">
        <title>Genome sequencing of the Australian wild diploid species Gossypium australe highlights disease resistance and delayed gland morphogenesis.</title>
        <authorList>
            <person name="Cai Y."/>
            <person name="Cai X."/>
            <person name="Wang Q."/>
            <person name="Wang P."/>
            <person name="Zhang Y."/>
            <person name="Cai C."/>
            <person name="Xu Y."/>
            <person name="Wang K."/>
            <person name="Zhou Z."/>
            <person name="Wang C."/>
            <person name="Geng S."/>
            <person name="Li B."/>
            <person name="Dong Q."/>
            <person name="Hou Y."/>
            <person name="Wang H."/>
            <person name="Ai P."/>
            <person name="Liu Z."/>
            <person name="Yi F."/>
            <person name="Sun M."/>
            <person name="An G."/>
            <person name="Cheng J."/>
            <person name="Zhang Y."/>
            <person name="Shi Q."/>
            <person name="Xie Y."/>
            <person name="Shi X."/>
            <person name="Chang Y."/>
            <person name="Huang F."/>
            <person name="Chen Y."/>
            <person name="Hong S."/>
            <person name="Mi L."/>
            <person name="Sun Q."/>
            <person name="Zhang L."/>
            <person name="Zhou B."/>
            <person name="Peng R."/>
            <person name="Zhang X."/>
            <person name="Liu F."/>
        </authorList>
    </citation>
    <scope>NUCLEOTIDE SEQUENCE [LARGE SCALE GENOMIC DNA]</scope>
    <source>
        <strain evidence="5">cv. PA1801</strain>
    </source>
</reference>
<dbReference type="Pfam" id="PF01535">
    <property type="entry name" value="PPR"/>
    <property type="match status" value="1"/>
</dbReference>
<dbReference type="InterPro" id="IPR002885">
    <property type="entry name" value="PPR_rpt"/>
</dbReference>
<keyword evidence="5" id="KW-1185">Reference proteome</keyword>
<evidence type="ECO:0000256" key="3">
    <source>
        <dbReference type="PROSITE-ProRule" id="PRU00708"/>
    </source>
</evidence>
<dbReference type="Proteomes" id="UP000325315">
    <property type="component" value="Unassembled WGS sequence"/>
</dbReference>
<accession>A0A5B6VDB4</accession>
<dbReference type="PANTHER" id="PTHR46128:SF73">
    <property type="entry name" value="CRIB DOMAIN-CONTAINING PROTEIN"/>
    <property type="match status" value="1"/>
</dbReference>
<feature type="repeat" description="PPR" evidence="3">
    <location>
        <begin position="207"/>
        <end position="241"/>
    </location>
</feature>
<dbReference type="PANTHER" id="PTHR46128">
    <property type="entry name" value="MITOCHONDRIAL GROUP I INTRON SPLICING FACTOR CCM1"/>
    <property type="match status" value="1"/>
</dbReference>
<evidence type="ECO:0000256" key="2">
    <source>
        <dbReference type="ARBA" id="ARBA00022737"/>
    </source>
</evidence>
<protein>
    <submittedName>
        <fullName evidence="4">Pentatricopeptide repeat-containing protein mitochondrial-like</fullName>
    </submittedName>
</protein>
<dbReference type="AlphaFoldDB" id="A0A5B6VDB4"/>
<feature type="repeat" description="PPR" evidence="3">
    <location>
        <begin position="61"/>
        <end position="95"/>
    </location>
</feature>
<evidence type="ECO:0000313" key="5">
    <source>
        <dbReference type="Proteomes" id="UP000325315"/>
    </source>
</evidence>
<organism evidence="4 5">
    <name type="scientific">Gossypium australe</name>
    <dbReference type="NCBI Taxonomy" id="47621"/>
    <lineage>
        <taxon>Eukaryota</taxon>
        <taxon>Viridiplantae</taxon>
        <taxon>Streptophyta</taxon>
        <taxon>Embryophyta</taxon>
        <taxon>Tracheophyta</taxon>
        <taxon>Spermatophyta</taxon>
        <taxon>Magnoliopsida</taxon>
        <taxon>eudicotyledons</taxon>
        <taxon>Gunneridae</taxon>
        <taxon>Pentapetalae</taxon>
        <taxon>rosids</taxon>
        <taxon>malvids</taxon>
        <taxon>Malvales</taxon>
        <taxon>Malvaceae</taxon>
        <taxon>Malvoideae</taxon>
        <taxon>Gossypium</taxon>
    </lineage>
</organism>